<sequence>MTLRKIFALGLINDNTEIYIRDPDMHVLTHGNWYQDNVLEYLDNILECFTWQDNEEFFIDLNKEGKNEG</sequence>
<evidence type="ECO:0000313" key="2">
    <source>
        <dbReference type="Proteomes" id="UP000474104"/>
    </source>
</evidence>
<protein>
    <submittedName>
        <fullName evidence="1">Uncharacterized protein</fullName>
    </submittedName>
</protein>
<dbReference type="AlphaFoldDB" id="A0A9X5H3J9"/>
<accession>A0A9X5H3J9</accession>
<dbReference type="Proteomes" id="UP000474104">
    <property type="component" value="Unassembled WGS sequence"/>
</dbReference>
<organism evidence="1 2">
    <name type="scientific">Schaedlerella arabinosiphila</name>
    <dbReference type="NCBI Taxonomy" id="2044587"/>
    <lineage>
        <taxon>Bacteria</taxon>
        <taxon>Bacillati</taxon>
        <taxon>Bacillota</taxon>
        <taxon>Clostridia</taxon>
        <taxon>Lachnospirales</taxon>
        <taxon>Lachnospiraceae</taxon>
        <taxon>Schaedlerella</taxon>
    </lineage>
</organism>
<dbReference type="EMBL" id="VIRB01000003">
    <property type="protein sequence ID" value="NDO67327.1"/>
    <property type="molecule type" value="Genomic_DNA"/>
</dbReference>
<gene>
    <name evidence="1" type="ORF">FMM80_00675</name>
</gene>
<evidence type="ECO:0000313" key="1">
    <source>
        <dbReference type="EMBL" id="NDO67327.1"/>
    </source>
</evidence>
<proteinExistence type="predicted"/>
<comment type="caution">
    <text evidence="1">The sequence shown here is derived from an EMBL/GenBank/DDBJ whole genome shotgun (WGS) entry which is preliminary data.</text>
</comment>
<name>A0A9X5H3J9_9FIRM</name>
<reference evidence="1 2" key="1">
    <citation type="submission" date="2019-07" db="EMBL/GenBank/DDBJ databases">
        <title>Draft genome sequences of 15 bacterial species constituting the stable defined intestinal microbiota of the GM15 gnotobiotic mouse model.</title>
        <authorList>
            <person name="Elie C."/>
            <person name="Mathieu A."/>
            <person name="Saliou A."/>
            <person name="Darnaud M."/>
            <person name="Leulier F."/>
            <person name="Tamellini A."/>
        </authorList>
    </citation>
    <scope>NUCLEOTIDE SEQUENCE [LARGE SCALE GENOMIC DNA]</scope>
    <source>
        <strain evidence="2">ASF 502</strain>
    </source>
</reference>
<dbReference type="RefSeq" id="WP_004068545.1">
    <property type="nucleotide sequence ID" value="NZ_VIRB01000003.1"/>
</dbReference>
<dbReference type="OrthoDB" id="9809547at2"/>